<keyword evidence="7" id="KW-0998">Cell outer membrane</keyword>
<protein>
    <submittedName>
        <fullName evidence="10">Outer membrane protein TolC</fullName>
    </submittedName>
</protein>
<comment type="subcellular location">
    <subcellularLocation>
        <location evidence="1">Cell outer membrane</location>
    </subcellularLocation>
</comment>
<keyword evidence="11" id="KW-1185">Reference proteome</keyword>
<dbReference type="Pfam" id="PF02321">
    <property type="entry name" value="OEP"/>
    <property type="match status" value="1"/>
</dbReference>
<dbReference type="OrthoDB" id="367883at2"/>
<comment type="similarity">
    <text evidence="2">Belongs to the outer membrane factor (OMF) (TC 1.B.17) family.</text>
</comment>
<evidence type="ECO:0000256" key="3">
    <source>
        <dbReference type="ARBA" id="ARBA00022448"/>
    </source>
</evidence>
<dbReference type="GO" id="GO:0015288">
    <property type="term" value="F:porin activity"/>
    <property type="evidence" value="ECO:0007669"/>
    <property type="project" value="TreeGrafter"/>
</dbReference>
<keyword evidence="4" id="KW-1134">Transmembrane beta strand</keyword>
<dbReference type="Gene3D" id="1.20.1600.10">
    <property type="entry name" value="Outer membrane efflux proteins (OEP)"/>
    <property type="match status" value="1"/>
</dbReference>
<dbReference type="PANTHER" id="PTHR30026:SF20">
    <property type="entry name" value="OUTER MEMBRANE PROTEIN TOLC"/>
    <property type="match status" value="1"/>
</dbReference>
<evidence type="ECO:0000256" key="5">
    <source>
        <dbReference type="ARBA" id="ARBA00022692"/>
    </source>
</evidence>
<dbReference type="PANTHER" id="PTHR30026">
    <property type="entry name" value="OUTER MEMBRANE PROTEIN TOLC"/>
    <property type="match status" value="1"/>
</dbReference>
<evidence type="ECO:0000256" key="1">
    <source>
        <dbReference type="ARBA" id="ARBA00004442"/>
    </source>
</evidence>
<evidence type="ECO:0000256" key="8">
    <source>
        <dbReference type="SAM" id="Coils"/>
    </source>
</evidence>
<dbReference type="SUPFAM" id="SSF56954">
    <property type="entry name" value="Outer membrane efflux proteins (OEP)"/>
    <property type="match status" value="1"/>
</dbReference>
<dbReference type="RefSeq" id="WP_112084977.1">
    <property type="nucleotide sequence ID" value="NZ_QLSV01000002.1"/>
</dbReference>
<dbReference type="InterPro" id="IPR051906">
    <property type="entry name" value="TolC-like"/>
</dbReference>
<keyword evidence="3" id="KW-0813">Transport</keyword>
<evidence type="ECO:0000256" key="9">
    <source>
        <dbReference type="SAM" id="SignalP"/>
    </source>
</evidence>
<evidence type="ECO:0000256" key="7">
    <source>
        <dbReference type="ARBA" id="ARBA00023237"/>
    </source>
</evidence>
<evidence type="ECO:0000256" key="2">
    <source>
        <dbReference type="ARBA" id="ARBA00007613"/>
    </source>
</evidence>
<feature type="signal peptide" evidence="9">
    <location>
        <begin position="1"/>
        <end position="17"/>
    </location>
</feature>
<keyword evidence="9" id="KW-0732">Signal</keyword>
<reference evidence="10 11" key="1">
    <citation type="submission" date="2018-06" db="EMBL/GenBank/DDBJ databases">
        <title>Genomic Encyclopedia of Type Strains, Phase III (KMG-III): the genomes of soil and plant-associated and newly described type strains.</title>
        <authorList>
            <person name="Whitman W."/>
        </authorList>
    </citation>
    <scope>NUCLEOTIDE SEQUENCE [LARGE SCALE GENOMIC DNA]</scope>
    <source>
        <strain evidence="10 11">CGMCC 1.12504</strain>
    </source>
</reference>
<evidence type="ECO:0000256" key="6">
    <source>
        <dbReference type="ARBA" id="ARBA00023136"/>
    </source>
</evidence>
<dbReference type="GO" id="GO:0009279">
    <property type="term" value="C:cell outer membrane"/>
    <property type="evidence" value="ECO:0007669"/>
    <property type="project" value="UniProtKB-SubCell"/>
</dbReference>
<dbReference type="GO" id="GO:1990281">
    <property type="term" value="C:efflux pump complex"/>
    <property type="evidence" value="ECO:0007669"/>
    <property type="project" value="TreeGrafter"/>
</dbReference>
<name>A0A328WVP0_9FLAO</name>
<sequence>MKKLSLFLLLACLGIQAQETKQSYSFSLKQAIEHALQYNYSVINSGRDIEAAKKKKWETTASGLPQINAGLDYANNFKLQTQAVSGNLFDPDGDPNQISTFAFGTKHSMVARSTLSQLIFDGSYIVALQASKTYLQYYESSKKKTDLQVREMIINSYGNVLLAEENIAILEKNKATLDKTLFDTEQTFKNGLIEEENVEQLKITLSSINSSLNYTKRLKDISYNMLKINLGIELEEELSLTDKLENLTTSNLDMALTGSSFEVKNSIDYALSTNFVEQRTLEMKLEKSKFLPSLSANLNFGYNAFGDQFAFFTQNQRWFNYSNLGVGLNVPIFSSFGKNAKVQQSKIALEQAQTQLTETEQRLKLQYQNAKSDYEYSVEQYFSSKENLSLAERIEKKQQVKFTEGLSTSFEFTDAQRQLYSAQQSYLQSMVDVISRKAALEKAIGKTN</sequence>
<gene>
    <name evidence="10" type="ORF">B0I10_102233</name>
</gene>
<evidence type="ECO:0000313" key="10">
    <source>
        <dbReference type="EMBL" id="RAR50430.1"/>
    </source>
</evidence>
<feature type="coiled-coil region" evidence="8">
    <location>
        <begin position="342"/>
        <end position="369"/>
    </location>
</feature>
<dbReference type="AlphaFoldDB" id="A0A328WVP0"/>
<keyword evidence="6" id="KW-0472">Membrane</keyword>
<proteinExistence type="inferred from homology"/>
<keyword evidence="5" id="KW-0812">Transmembrane</keyword>
<evidence type="ECO:0000256" key="4">
    <source>
        <dbReference type="ARBA" id="ARBA00022452"/>
    </source>
</evidence>
<evidence type="ECO:0000313" key="11">
    <source>
        <dbReference type="Proteomes" id="UP000249518"/>
    </source>
</evidence>
<feature type="chain" id="PRO_5016389536" evidence="9">
    <location>
        <begin position="18"/>
        <end position="448"/>
    </location>
</feature>
<keyword evidence="8" id="KW-0175">Coiled coil</keyword>
<accession>A0A328WVP0</accession>
<organism evidence="10 11">
    <name type="scientific">Flavobacterium lacus</name>
    <dbReference type="NCBI Taxonomy" id="1353778"/>
    <lineage>
        <taxon>Bacteria</taxon>
        <taxon>Pseudomonadati</taxon>
        <taxon>Bacteroidota</taxon>
        <taxon>Flavobacteriia</taxon>
        <taxon>Flavobacteriales</taxon>
        <taxon>Flavobacteriaceae</taxon>
        <taxon>Flavobacterium</taxon>
    </lineage>
</organism>
<dbReference type="Proteomes" id="UP000249518">
    <property type="component" value="Unassembled WGS sequence"/>
</dbReference>
<comment type="caution">
    <text evidence="10">The sequence shown here is derived from an EMBL/GenBank/DDBJ whole genome shotgun (WGS) entry which is preliminary data.</text>
</comment>
<dbReference type="EMBL" id="QLSV01000002">
    <property type="protein sequence ID" value="RAR50430.1"/>
    <property type="molecule type" value="Genomic_DNA"/>
</dbReference>
<dbReference type="GO" id="GO:0015562">
    <property type="term" value="F:efflux transmembrane transporter activity"/>
    <property type="evidence" value="ECO:0007669"/>
    <property type="project" value="InterPro"/>
</dbReference>
<dbReference type="InterPro" id="IPR003423">
    <property type="entry name" value="OMP_efflux"/>
</dbReference>